<feature type="signal peptide" evidence="2">
    <location>
        <begin position="1"/>
        <end position="23"/>
    </location>
</feature>
<dbReference type="KEGG" id="bbes:BESB_032630"/>
<evidence type="ECO:0000313" key="4">
    <source>
        <dbReference type="Proteomes" id="UP000224006"/>
    </source>
</evidence>
<feature type="compositionally biased region" description="Polar residues" evidence="1">
    <location>
        <begin position="433"/>
        <end position="447"/>
    </location>
</feature>
<reference evidence="3 4" key="1">
    <citation type="submission" date="2017-09" db="EMBL/GenBank/DDBJ databases">
        <title>Genome sequencing of Besnoitia besnoiti strain Bb-Ger1.</title>
        <authorList>
            <person name="Schares G."/>
            <person name="Venepally P."/>
            <person name="Lorenzi H.A."/>
        </authorList>
    </citation>
    <scope>NUCLEOTIDE SEQUENCE [LARGE SCALE GENOMIC DNA]</scope>
    <source>
        <strain evidence="3 4">Bb-Ger1</strain>
    </source>
</reference>
<feature type="region of interest" description="Disordered" evidence="1">
    <location>
        <begin position="301"/>
        <end position="464"/>
    </location>
</feature>
<gene>
    <name evidence="3" type="ORF">BESB_032630</name>
</gene>
<organism evidence="3 4">
    <name type="scientific">Besnoitia besnoiti</name>
    <name type="common">Apicomplexan protozoan</name>
    <dbReference type="NCBI Taxonomy" id="94643"/>
    <lineage>
        <taxon>Eukaryota</taxon>
        <taxon>Sar</taxon>
        <taxon>Alveolata</taxon>
        <taxon>Apicomplexa</taxon>
        <taxon>Conoidasida</taxon>
        <taxon>Coccidia</taxon>
        <taxon>Eucoccidiorida</taxon>
        <taxon>Eimeriorina</taxon>
        <taxon>Sarcocystidae</taxon>
        <taxon>Besnoitia</taxon>
    </lineage>
</organism>
<dbReference type="RefSeq" id="XP_029215075.1">
    <property type="nucleotide sequence ID" value="XM_029361855.1"/>
</dbReference>
<dbReference type="EMBL" id="NWUJ01000017">
    <property type="protein sequence ID" value="PFH31066.1"/>
    <property type="molecule type" value="Genomic_DNA"/>
</dbReference>
<feature type="region of interest" description="Disordered" evidence="1">
    <location>
        <begin position="88"/>
        <end position="141"/>
    </location>
</feature>
<dbReference type="Proteomes" id="UP000224006">
    <property type="component" value="Unassembled WGS sequence"/>
</dbReference>
<feature type="region of interest" description="Disordered" evidence="1">
    <location>
        <begin position="569"/>
        <end position="626"/>
    </location>
</feature>
<feature type="compositionally biased region" description="Polar residues" evidence="1">
    <location>
        <begin position="707"/>
        <end position="718"/>
    </location>
</feature>
<feature type="chain" id="PRO_5012225231" evidence="2">
    <location>
        <begin position="24"/>
        <end position="736"/>
    </location>
</feature>
<dbReference type="AlphaFoldDB" id="A0A2A9M576"/>
<sequence length="736" mass="79040">MAGVKVPLFYFTLFFRFSGLPSAVLCLGSDSEGSAHPYQLGDAADSPIAHGTTVTEATAADNELITIPPATGVPVGPPASEHTTVSFEELPLSTDTLRTPNVGSKPSRLGRASGKRGHHHKSSASEPSLKSRSKRKRISAAVQTEQLISSLSADGQNREVPLPSQWLYPPYAAENREDLQTEVSQTFLDFERPDLASVLPSDSPILSTISSLTSLSQWPSLQTQRPQGHAPSMVPPTSWDLPDISNVTSSFGRETGYAEVNLSKKEEQSTRHELASDELETLFRPEPTKILDILLKQAAAQQETKVTPPPPSELSDTAKPETAFSNASSSGGDMMQNDEHVNTERRSSSSHKGRRSKTLDSHTPLATTTARYPRLSALLAQWKGKDRKHERHTEPHEDNLTHEEAAGGPPAGNLSPPTSSIAVVSAESEEQEPTQILETPGVTSGGTTAADLSPETSKTASGDQAEQIALPATLDVSELSTKNATDPTFSELSSRLHQWIVAEPDAAAFHQITDPTEGREAAEVQETQEKTRSQFFDSVISRDDLLQATLAVYRALFLQQVLENPDLVLKNPKGPLAQSQRLQESGDDSAADTNRMSHEGSAPTDDKDDTASMGDSHTASSSTATTQTASGLASAFGQSLHVDTSLPQNPYTADTPLATGPVAQTGTSVKQATHLARANTDAWLLSFVFLRWLDMWRRQVAMLEEAASTTEPSSQSGENVLPADQAGDGEAARNRK</sequence>
<feature type="region of interest" description="Disordered" evidence="1">
    <location>
        <begin position="705"/>
        <end position="736"/>
    </location>
</feature>
<feature type="compositionally biased region" description="Basic residues" evidence="1">
    <location>
        <begin position="113"/>
        <end position="122"/>
    </location>
</feature>
<protein>
    <submittedName>
        <fullName evidence="3">Uncharacterized protein</fullName>
    </submittedName>
</protein>
<evidence type="ECO:0000313" key="3">
    <source>
        <dbReference type="EMBL" id="PFH31066.1"/>
    </source>
</evidence>
<accession>A0A2A9M576</accession>
<feature type="compositionally biased region" description="Polar residues" evidence="1">
    <location>
        <begin position="454"/>
        <end position="464"/>
    </location>
</feature>
<evidence type="ECO:0000256" key="1">
    <source>
        <dbReference type="SAM" id="MobiDB-lite"/>
    </source>
</evidence>
<dbReference type="VEuPathDB" id="ToxoDB:BESB_032630"/>
<feature type="region of interest" description="Disordered" evidence="1">
    <location>
        <begin position="222"/>
        <end position="241"/>
    </location>
</feature>
<proteinExistence type="predicted"/>
<keyword evidence="2" id="KW-0732">Signal</keyword>
<feature type="compositionally biased region" description="Polar residues" evidence="1">
    <location>
        <begin position="93"/>
        <end position="104"/>
    </location>
</feature>
<dbReference type="OrthoDB" id="330416at2759"/>
<keyword evidence="4" id="KW-1185">Reference proteome</keyword>
<feature type="compositionally biased region" description="Basic and acidic residues" evidence="1">
    <location>
        <begin position="391"/>
        <end position="405"/>
    </location>
</feature>
<dbReference type="GeneID" id="40308245"/>
<feature type="compositionally biased region" description="Basic and acidic residues" evidence="1">
    <location>
        <begin position="337"/>
        <end position="347"/>
    </location>
</feature>
<name>A0A2A9M576_BESBE</name>
<evidence type="ECO:0000256" key="2">
    <source>
        <dbReference type="SAM" id="SignalP"/>
    </source>
</evidence>
<comment type="caution">
    <text evidence="3">The sequence shown here is derived from an EMBL/GenBank/DDBJ whole genome shotgun (WGS) entry which is preliminary data.</text>
</comment>